<protein>
    <submittedName>
        <fullName evidence="1">Uncharacterized protein</fullName>
    </submittedName>
</protein>
<reference evidence="2" key="1">
    <citation type="journal article" date="2017" name="Front. Plant Sci.">
        <title>Climate Clever Clovers: New Paradigm to Reduce the Environmental Footprint of Ruminants by Breeding Low Methanogenic Forages Utilizing Haplotype Variation.</title>
        <authorList>
            <person name="Kaur P."/>
            <person name="Appels R."/>
            <person name="Bayer P.E."/>
            <person name="Keeble-Gagnere G."/>
            <person name="Wang J."/>
            <person name="Hirakawa H."/>
            <person name="Shirasawa K."/>
            <person name="Vercoe P."/>
            <person name="Stefanova K."/>
            <person name="Durmic Z."/>
            <person name="Nichols P."/>
            <person name="Revell C."/>
            <person name="Isobe S.N."/>
            <person name="Edwards D."/>
            <person name="Erskine W."/>
        </authorList>
    </citation>
    <scope>NUCLEOTIDE SEQUENCE [LARGE SCALE GENOMIC DNA]</scope>
    <source>
        <strain evidence="2">cv. Daliak</strain>
    </source>
</reference>
<keyword evidence="2" id="KW-1185">Reference proteome</keyword>
<sequence>MPLPYKPTIFSMGTLLSVQTVFSFKSRASSAAPLSCIAKKESIIHLFFGIAAVGQAPGGNNEIATAAVGCRKITVAADGFV</sequence>
<dbReference type="EMBL" id="DF973578">
    <property type="protein sequence ID" value="GAU35165.1"/>
    <property type="molecule type" value="Genomic_DNA"/>
</dbReference>
<dbReference type="Proteomes" id="UP000242715">
    <property type="component" value="Unassembled WGS sequence"/>
</dbReference>
<organism evidence="1 2">
    <name type="scientific">Trifolium subterraneum</name>
    <name type="common">Subterranean clover</name>
    <dbReference type="NCBI Taxonomy" id="3900"/>
    <lineage>
        <taxon>Eukaryota</taxon>
        <taxon>Viridiplantae</taxon>
        <taxon>Streptophyta</taxon>
        <taxon>Embryophyta</taxon>
        <taxon>Tracheophyta</taxon>
        <taxon>Spermatophyta</taxon>
        <taxon>Magnoliopsida</taxon>
        <taxon>eudicotyledons</taxon>
        <taxon>Gunneridae</taxon>
        <taxon>Pentapetalae</taxon>
        <taxon>rosids</taxon>
        <taxon>fabids</taxon>
        <taxon>Fabales</taxon>
        <taxon>Fabaceae</taxon>
        <taxon>Papilionoideae</taxon>
        <taxon>50 kb inversion clade</taxon>
        <taxon>NPAAA clade</taxon>
        <taxon>Hologalegina</taxon>
        <taxon>IRL clade</taxon>
        <taxon>Trifolieae</taxon>
        <taxon>Trifolium</taxon>
    </lineage>
</organism>
<gene>
    <name evidence="1" type="ORF">TSUD_217980</name>
</gene>
<proteinExistence type="predicted"/>
<evidence type="ECO:0000313" key="1">
    <source>
        <dbReference type="EMBL" id="GAU35165.1"/>
    </source>
</evidence>
<dbReference type="AlphaFoldDB" id="A0A2Z6NH07"/>
<evidence type="ECO:0000313" key="2">
    <source>
        <dbReference type="Proteomes" id="UP000242715"/>
    </source>
</evidence>
<name>A0A2Z6NH07_TRISU</name>
<accession>A0A2Z6NH07</accession>